<comment type="caution">
    <text evidence="3">The sequence shown here is derived from an EMBL/GenBank/DDBJ whole genome shotgun (WGS) entry which is preliminary data.</text>
</comment>
<dbReference type="Proteomes" id="UP000094892">
    <property type="component" value="Unassembled WGS sequence"/>
</dbReference>
<dbReference type="Proteomes" id="UP000076872">
    <property type="component" value="Unassembled WGS sequence"/>
</dbReference>
<dbReference type="PATRIC" id="fig|1590.175.peg.1716"/>
<dbReference type="SFLD" id="SFLDS00003">
    <property type="entry name" value="Haloacid_Dehalogenase"/>
    <property type="match status" value="1"/>
</dbReference>
<dbReference type="Gene3D" id="1.10.150.240">
    <property type="entry name" value="Putative phosphatase, domain 2"/>
    <property type="match status" value="1"/>
</dbReference>
<dbReference type="InterPro" id="IPR023214">
    <property type="entry name" value="HAD_sf"/>
</dbReference>
<dbReference type="SFLD" id="SFLDG01129">
    <property type="entry name" value="C1.5:_HAD__Beta-PGM__Phosphata"/>
    <property type="match status" value="1"/>
</dbReference>
<dbReference type="RefSeq" id="WP_013355585.1">
    <property type="nucleotide sequence ID" value="NZ_AP028145.1"/>
</dbReference>
<dbReference type="AlphaFoldDB" id="A0A1E3KSI0"/>
<dbReference type="Pfam" id="PF13419">
    <property type="entry name" value="HAD_2"/>
    <property type="match status" value="1"/>
</dbReference>
<dbReference type="InterPro" id="IPR050155">
    <property type="entry name" value="HAD-like_hydrolase_sf"/>
</dbReference>
<dbReference type="PANTHER" id="PTHR43434">
    <property type="entry name" value="PHOSPHOGLYCOLATE PHOSPHATASE"/>
    <property type="match status" value="1"/>
</dbReference>
<evidence type="ECO:0000313" key="4">
    <source>
        <dbReference type="Proteomes" id="UP000076872"/>
    </source>
</evidence>
<proteinExistence type="predicted"/>
<evidence type="ECO:0000313" key="3">
    <source>
        <dbReference type="EMBL" id="ODO61825.1"/>
    </source>
</evidence>
<dbReference type="GO" id="GO:0006281">
    <property type="term" value="P:DNA repair"/>
    <property type="evidence" value="ECO:0007669"/>
    <property type="project" value="TreeGrafter"/>
</dbReference>
<keyword evidence="3" id="KW-0378">Hydrolase</keyword>
<protein>
    <submittedName>
        <fullName evidence="3">Phosphoglycolate phosphatase</fullName>
        <ecNumber evidence="3">3.1.3.18</ecNumber>
    </submittedName>
</protein>
<evidence type="ECO:0000313" key="1">
    <source>
        <dbReference type="EMBL" id="KZU01516.1"/>
    </source>
</evidence>
<dbReference type="EMBL" id="LUWI01000038">
    <property type="protein sequence ID" value="KZU01516.1"/>
    <property type="molecule type" value="Genomic_DNA"/>
</dbReference>
<dbReference type="PANTHER" id="PTHR43434:SF1">
    <property type="entry name" value="PHOSPHOGLYCOLATE PHOSPHATASE"/>
    <property type="match status" value="1"/>
</dbReference>
<reference evidence="3 6" key="2">
    <citation type="submission" date="2016-08" db="EMBL/GenBank/DDBJ databases">
        <title>Genome sequencing of Lactobacillus plantarum JSA22, isolated from fermented soybean paste.</title>
        <authorList>
            <person name="Choi H.S."/>
        </authorList>
    </citation>
    <scope>NUCLEOTIDE SEQUENCE [LARGE SCALE GENOMIC DNA]</scope>
    <source>
        <strain evidence="3 6">JSA22</strain>
    </source>
</reference>
<dbReference type="SUPFAM" id="SSF56784">
    <property type="entry name" value="HAD-like"/>
    <property type="match status" value="1"/>
</dbReference>
<evidence type="ECO:0000313" key="6">
    <source>
        <dbReference type="Proteomes" id="UP000094892"/>
    </source>
</evidence>
<reference evidence="4 5" key="1">
    <citation type="submission" date="2016-03" db="EMBL/GenBank/DDBJ databases">
        <title>Comparative genomics of 54 Lactobacillus plantarum strains reveals genomic uncoupling from niche constraints.</title>
        <authorList>
            <person name="Martino M.E."/>
        </authorList>
    </citation>
    <scope>NUCLEOTIDE SEQUENCE [LARGE SCALE GENOMIC DNA]</scope>
    <source>
        <strain evidence="2 4">NAB2</strain>
        <strain evidence="1 5">Nizo2260</strain>
    </source>
</reference>
<organism evidence="3 6">
    <name type="scientific">Lactiplantibacillus plantarum</name>
    <name type="common">Lactobacillus plantarum</name>
    <dbReference type="NCBI Taxonomy" id="1590"/>
    <lineage>
        <taxon>Bacteria</taxon>
        <taxon>Bacillati</taxon>
        <taxon>Bacillota</taxon>
        <taxon>Bacilli</taxon>
        <taxon>Lactobacillales</taxon>
        <taxon>Lactobacillaceae</taxon>
        <taxon>Lactiplantibacillus</taxon>
    </lineage>
</organism>
<name>A0A1E3KSI0_LACPN</name>
<sequence>MLKMIAFDFDGTLAPTIPMVIDVFRRSVAPYVEHELTKQAIVQTFGLNEVGMVKAVAGQRWPVALAAFYQEYARAHLRVSAPYPGIVTLLELLQQQGMALALITGKAAKSCQISLDVTGLTSYFPTRLYGSECRPNKADNLRQLMRTKSLDAAELLYVGDTRSDFEAADTAGVQCLTAAWDPNQPIVEASDQIVFTSLEQLWVYLQRRLGHGLVRPMSHKPR</sequence>
<dbReference type="EMBL" id="MCOL01000001">
    <property type="protein sequence ID" value="ODO61825.1"/>
    <property type="molecule type" value="Genomic_DNA"/>
</dbReference>
<dbReference type="InterPro" id="IPR023198">
    <property type="entry name" value="PGP-like_dom2"/>
</dbReference>
<dbReference type="InterPro" id="IPR041492">
    <property type="entry name" value="HAD_2"/>
</dbReference>
<evidence type="ECO:0000313" key="5">
    <source>
        <dbReference type="Proteomes" id="UP000076989"/>
    </source>
</evidence>
<dbReference type="GO" id="GO:0008967">
    <property type="term" value="F:phosphoglycolate phosphatase activity"/>
    <property type="evidence" value="ECO:0007669"/>
    <property type="project" value="UniProtKB-EC"/>
</dbReference>
<dbReference type="EC" id="3.1.3.18" evidence="3"/>
<dbReference type="EMBL" id="LUXO01000027">
    <property type="protein sequence ID" value="KZV03053.1"/>
    <property type="molecule type" value="Genomic_DNA"/>
</dbReference>
<dbReference type="InterPro" id="IPR036412">
    <property type="entry name" value="HAD-like_sf"/>
</dbReference>
<evidence type="ECO:0000313" key="2">
    <source>
        <dbReference type="EMBL" id="KZV03053.1"/>
    </source>
</evidence>
<gene>
    <name evidence="3" type="ORF">LPJSA22_01804</name>
    <name evidence="2" type="ORF">NAB2_1555</name>
    <name evidence="1" type="ORF">Nizo2260_2944</name>
</gene>
<dbReference type="Proteomes" id="UP000076989">
    <property type="component" value="Unassembled WGS sequence"/>
</dbReference>
<dbReference type="GO" id="GO:0005829">
    <property type="term" value="C:cytosol"/>
    <property type="evidence" value="ECO:0007669"/>
    <property type="project" value="TreeGrafter"/>
</dbReference>
<dbReference type="Gene3D" id="3.40.50.1000">
    <property type="entry name" value="HAD superfamily/HAD-like"/>
    <property type="match status" value="1"/>
</dbReference>
<accession>A0A1E3KSI0</accession>